<organism evidence="3 4">
    <name type="scientific">Didymella pomorum</name>
    <dbReference type="NCBI Taxonomy" id="749634"/>
    <lineage>
        <taxon>Eukaryota</taxon>
        <taxon>Fungi</taxon>
        <taxon>Dikarya</taxon>
        <taxon>Ascomycota</taxon>
        <taxon>Pezizomycotina</taxon>
        <taxon>Dothideomycetes</taxon>
        <taxon>Pleosporomycetidae</taxon>
        <taxon>Pleosporales</taxon>
        <taxon>Pleosporineae</taxon>
        <taxon>Didymellaceae</taxon>
        <taxon>Didymella</taxon>
    </lineage>
</organism>
<keyword evidence="1" id="KW-0175">Coiled coil</keyword>
<reference evidence="3" key="1">
    <citation type="submission" date="2022-10" db="EMBL/GenBank/DDBJ databases">
        <title>Tapping the CABI collections for fungal endophytes: first genome assemblies for Collariella, Neodidymelliopsis, Ascochyta clinopodiicola, Didymella pomorum, Didymosphaeria variabile, Neocosmospora piperis and Neocucurbitaria cava.</title>
        <authorList>
            <person name="Hill R."/>
        </authorList>
    </citation>
    <scope>NUCLEOTIDE SEQUENCE</scope>
    <source>
        <strain evidence="3">IMI 355091</strain>
    </source>
</reference>
<sequence>MTLPLGISRPHASMAHISKDEVGHYQGLREKLIDIREDRQRVGALAKENEEKYDKLREEKAYSIDVTMKECHKLERQRVMAELGKKHLAEKDAKKAEYRALVAEFKGHGETINKELEDIIQNEANVEREMKHSSKNLSLDDILAHMDKEADRKRMRKRRKTEGIPAGDRRIGDDIGLLSYLPDEIVRAAPFNNKAESGGHPLPLRVLFGKLEKGSRNVWAWLHNKPGSNRSPEVRLKVFSRTGQPEEPIALQDAMEKATPMPAFTYLKPQDGRFDRTHLSSVLRYYFILQKVELPYQWPISDVFVAELRVACKVAEANAKERKGAGTKEPEGSRDCRRGLAPGSTLAGTQSPMPSPEETPATSPEAFIEAYKLNITENERESQTFLGVQLEELEEEEDTLKNALKQAKEERKRLRTSVSERDLVLLQLGQDLAHTVSKRLLFDDSGEE</sequence>
<evidence type="ECO:0000256" key="2">
    <source>
        <dbReference type="SAM" id="MobiDB-lite"/>
    </source>
</evidence>
<evidence type="ECO:0000313" key="4">
    <source>
        <dbReference type="Proteomes" id="UP001140510"/>
    </source>
</evidence>
<dbReference type="OrthoDB" id="3794359at2759"/>
<name>A0A9W9D7F0_9PLEO</name>
<evidence type="ECO:0000313" key="3">
    <source>
        <dbReference type="EMBL" id="KAJ4405464.1"/>
    </source>
</evidence>
<proteinExistence type="predicted"/>
<feature type="coiled-coil region" evidence="1">
    <location>
        <begin position="386"/>
        <end position="417"/>
    </location>
</feature>
<accession>A0A9W9D7F0</accession>
<protein>
    <submittedName>
        <fullName evidence="3">Uncharacterized protein</fullName>
    </submittedName>
</protein>
<feature type="compositionally biased region" description="Basic and acidic residues" evidence="2">
    <location>
        <begin position="319"/>
        <end position="338"/>
    </location>
</feature>
<dbReference type="EMBL" id="JAPEVA010000034">
    <property type="protein sequence ID" value="KAJ4405464.1"/>
    <property type="molecule type" value="Genomic_DNA"/>
</dbReference>
<dbReference type="AlphaFoldDB" id="A0A9W9D7F0"/>
<dbReference type="Proteomes" id="UP001140510">
    <property type="component" value="Unassembled WGS sequence"/>
</dbReference>
<comment type="caution">
    <text evidence="3">The sequence shown here is derived from an EMBL/GenBank/DDBJ whole genome shotgun (WGS) entry which is preliminary data.</text>
</comment>
<keyword evidence="4" id="KW-1185">Reference proteome</keyword>
<evidence type="ECO:0000256" key="1">
    <source>
        <dbReference type="SAM" id="Coils"/>
    </source>
</evidence>
<gene>
    <name evidence="3" type="ORF">N0V91_005204</name>
</gene>
<feature type="region of interest" description="Disordered" evidence="2">
    <location>
        <begin position="319"/>
        <end position="362"/>
    </location>
</feature>